<feature type="transmembrane region" description="Helical" evidence="1">
    <location>
        <begin position="111"/>
        <end position="132"/>
    </location>
</feature>
<name>A0A6U3BTV0_9EUKA</name>
<dbReference type="AlphaFoldDB" id="A0A6U3BTV0"/>
<protein>
    <submittedName>
        <fullName evidence="2">Uncharacterized protein</fullName>
    </submittedName>
</protein>
<organism evidence="2">
    <name type="scientific">Lotharella globosa</name>
    <dbReference type="NCBI Taxonomy" id="91324"/>
    <lineage>
        <taxon>Eukaryota</taxon>
        <taxon>Sar</taxon>
        <taxon>Rhizaria</taxon>
        <taxon>Cercozoa</taxon>
        <taxon>Chlorarachniophyceae</taxon>
        <taxon>Lotharella</taxon>
    </lineage>
</organism>
<reference evidence="2" key="1">
    <citation type="submission" date="2021-01" db="EMBL/GenBank/DDBJ databases">
        <authorList>
            <person name="Corre E."/>
            <person name="Pelletier E."/>
            <person name="Niang G."/>
            <person name="Scheremetjew M."/>
            <person name="Finn R."/>
            <person name="Kale V."/>
            <person name="Holt S."/>
            <person name="Cochrane G."/>
            <person name="Meng A."/>
            <person name="Brown T."/>
            <person name="Cohen L."/>
        </authorList>
    </citation>
    <scope>NUCLEOTIDE SEQUENCE</scope>
    <source>
        <strain evidence="2">CCCM811</strain>
    </source>
</reference>
<evidence type="ECO:0000256" key="1">
    <source>
        <dbReference type="SAM" id="Phobius"/>
    </source>
</evidence>
<accession>A0A6U3BTV0</accession>
<gene>
    <name evidence="2" type="ORF">LGLO00237_LOCUS21260</name>
</gene>
<keyword evidence="1" id="KW-0472">Membrane</keyword>
<keyword evidence="1" id="KW-0812">Transmembrane</keyword>
<keyword evidence="1" id="KW-1133">Transmembrane helix</keyword>
<proteinExistence type="predicted"/>
<dbReference type="EMBL" id="HBIV01029788">
    <property type="protein sequence ID" value="CAE0669630.1"/>
    <property type="molecule type" value="Transcribed_RNA"/>
</dbReference>
<sequence>MAQSSLGNVRLSASRQSIFRSRVTRAKRGGSQSRIALSRTNRSAAAAEEGLDAEEPTCDIHSCYKWLTVPSNDKLCPPSKKSYCNLIQRLDFNAYNPIGEFEALYKDYTTIVGGIITLAGAVLLGGFAYFTIADQLQNFNANQVALRATSPSTSLTLQEDSFFFGFVNSAGSAVDTTGSSSPFTTSFYQCANPTSSNLSTCTAISTQTCTVDGMTGACPNTPVVSSASPDNSFVLATLAVSDPTLATFTGGSFQVVVVNPGNGDLKAQEGQSLAGLYKSEIKFDSSLTKELTVFSSPHITEFERRYQFGSKVFDSFRTDIRRLNFENFGSYSFSNIVTNPLIGSNLVLVTYFRMASVETQVLYQQRSMLDALSKIGGAAAVVFLLLFWFSICVTKKFFRRARAFEPDYDSFKRLLLKKQQNLRKFQGQLKDMKRPLEELGIRERGEDLKKSKALEDFMQYLQDKEVHEMCLYKQSLKRAFVLNLDDYDDPLRDIDLSILYPNAKEHQNLSLDPTRSHRRDQELRLNNVLNNLSLKSIEKQLNILQDFLQVVREDMTAQLQKIVADDDLDGGGPLRLPGQ</sequence>
<feature type="transmembrane region" description="Helical" evidence="1">
    <location>
        <begin position="372"/>
        <end position="393"/>
    </location>
</feature>
<evidence type="ECO:0000313" key="2">
    <source>
        <dbReference type="EMBL" id="CAE0669630.1"/>
    </source>
</evidence>